<dbReference type="Proteomes" id="UP001476247">
    <property type="component" value="Unassembled WGS sequence"/>
</dbReference>
<gene>
    <name evidence="3" type="ORF">HPULCUR_000197</name>
</gene>
<keyword evidence="4" id="KW-1185">Reference proteome</keyword>
<feature type="domain" description="Oxo-4-hydroxy-4-carboxy-5-ureidoimidazoline decarboxylase" evidence="2">
    <location>
        <begin position="11"/>
        <end position="171"/>
    </location>
</feature>
<comment type="caution">
    <text evidence="3">The sequence shown here is derived from an EMBL/GenBank/DDBJ whole genome shotgun (WGS) entry which is preliminary data.</text>
</comment>
<reference evidence="3 4" key="1">
    <citation type="submission" date="2024-04" db="EMBL/GenBank/DDBJ databases">
        <title>genome sequences of Mucor flavus KT1a and Helicostylum pulchrum KT1b strains isolation_sourced from the surface of a dry-aged beef.</title>
        <authorList>
            <person name="Toyotome T."/>
            <person name="Hosono M."/>
            <person name="Torimaru M."/>
            <person name="Fukuda K."/>
            <person name="Mikami N."/>
        </authorList>
    </citation>
    <scope>NUCLEOTIDE SEQUENCE [LARGE SCALE GENOMIC DNA]</scope>
    <source>
        <strain evidence="3 4">KT1b</strain>
    </source>
</reference>
<dbReference type="EMBL" id="BAABUJ010000004">
    <property type="protein sequence ID" value="GAA5794849.1"/>
    <property type="molecule type" value="Genomic_DNA"/>
</dbReference>
<evidence type="ECO:0000256" key="1">
    <source>
        <dbReference type="ARBA" id="ARBA00022631"/>
    </source>
</evidence>
<protein>
    <recommendedName>
        <fullName evidence="2">Oxo-4-hydroxy-4-carboxy-5-ureidoimidazoline decarboxylase domain-containing protein</fullName>
    </recommendedName>
</protein>
<dbReference type="Pfam" id="PF09349">
    <property type="entry name" value="OHCU_decarbox"/>
    <property type="match status" value="1"/>
</dbReference>
<name>A0ABP9XJ61_9FUNG</name>
<dbReference type="InterPro" id="IPR036778">
    <property type="entry name" value="OHCU_decarboxylase_sf"/>
</dbReference>
<dbReference type="InterPro" id="IPR018020">
    <property type="entry name" value="OHCU_decarboxylase"/>
</dbReference>
<dbReference type="SUPFAM" id="SSF158694">
    <property type="entry name" value="UraD-Like"/>
    <property type="match status" value="1"/>
</dbReference>
<evidence type="ECO:0000313" key="3">
    <source>
        <dbReference type="EMBL" id="GAA5794849.1"/>
    </source>
</evidence>
<dbReference type="Gene3D" id="1.10.3330.10">
    <property type="entry name" value="Oxo-4-hydroxy-4-carboxy-5-ureidoimidazoline decarboxylase"/>
    <property type="match status" value="1"/>
</dbReference>
<keyword evidence="1" id="KW-0659">Purine metabolism</keyword>
<dbReference type="PANTHER" id="PTHR37987">
    <property type="entry name" value="CHROMOSOME 9, WHOLE GENOME SHOTGUN SEQUENCE"/>
    <property type="match status" value="1"/>
</dbReference>
<dbReference type="PANTHER" id="PTHR37987:SF1">
    <property type="entry name" value="OXO-4-HYDROXY-4-CARBOXY-5-UREIDOIMIDAZOLINE DECARBOXYLASE DOMAIN-CONTAINING PROTEIN"/>
    <property type="match status" value="1"/>
</dbReference>
<evidence type="ECO:0000259" key="2">
    <source>
        <dbReference type="Pfam" id="PF09349"/>
    </source>
</evidence>
<organism evidence="3 4">
    <name type="scientific">Helicostylum pulchrum</name>
    <dbReference type="NCBI Taxonomy" id="562976"/>
    <lineage>
        <taxon>Eukaryota</taxon>
        <taxon>Fungi</taxon>
        <taxon>Fungi incertae sedis</taxon>
        <taxon>Mucoromycota</taxon>
        <taxon>Mucoromycotina</taxon>
        <taxon>Mucoromycetes</taxon>
        <taxon>Mucorales</taxon>
        <taxon>Mucorineae</taxon>
        <taxon>Mucoraceae</taxon>
        <taxon>Helicostylum</taxon>
    </lineage>
</organism>
<sequence length="178" mass="20121">MSSIPSIEQLNKESPEKFIEAVNTLFETAPPLAKHLLDARPYTSYLQLIDYAEKVCLGDDLSKDEKLEVMNAHPRIGASKVGLSANSLKEQGYSSIKDSVSTEDERVNAELAKLNQEYEDQYGFKFVVFVAGRPRHQIIPIIKERMAANDREKELYIGITDMMLIAKDRLKKATESKI</sequence>
<evidence type="ECO:0000313" key="4">
    <source>
        <dbReference type="Proteomes" id="UP001476247"/>
    </source>
</evidence>
<accession>A0ABP9XJ61</accession>
<proteinExistence type="predicted"/>